<protein>
    <submittedName>
        <fullName evidence="1">Putative erythritol ABC transporter 2, hypothetical lipoprotein</fullName>
    </submittedName>
</protein>
<keyword evidence="1" id="KW-0449">Lipoprotein</keyword>
<dbReference type="RefSeq" id="WP_037278160.1">
    <property type="nucleotide sequence ID" value="NZ_KK088554.1"/>
</dbReference>
<dbReference type="PIRSF" id="PIRSF033535">
    <property type="entry name" value="UCP033535_plp"/>
    <property type="match status" value="1"/>
</dbReference>
<comment type="caution">
    <text evidence="1">The sequence shown here is derived from an EMBL/GenBank/DDBJ whole genome shotgun (WGS) entry which is preliminary data.</text>
</comment>
<sequence>MSARADAPPRRATPRRGLRAGIIAVVALAVLAGIAIDTTVVRVGSEQDARVQAFSPDTYGETEFPRIQGLIEERAVDAPELAQAIAADPAKAAADHGVVSNGTPVFAVNLTGVAGDARSGVYDVAVEGLEGIRVRVQTGPAINGTDVRDATGTVEFGQFKNQIEYQDAGSALNNQVKAQVLQGIDTTNLTGKTVTLTGVFRLVNPESWLVTPVRMSVQ</sequence>
<gene>
    <name evidence="1" type="ORF">Rumeso_00943</name>
</gene>
<dbReference type="Pfam" id="PF10054">
    <property type="entry name" value="DUF2291"/>
    <property type="match status" value="1"/>
</dbReference>
<dbReference type="PATRIC" id="fig|442562.3.peg.934"/>
<dbReference type="HOGENOM" id="CLU_076022_0_0_5"/>
<evidence type="ECO:0000313" key="2">
    <source>
        <dbReference type="Proteomes" id="UP000019666"/>
    </source>
</evidence>
<dbReference type="AlphaFoldDB" id="A0A017HTQ2"/>
<keyword evidence="2" id="KW-1185">Reference proteome</keyword>
<name>A0A017HTQ2_9RHOB</name>
<dbReference type="STRING" id="442562.Rumeso_00943"/>
<dbReference type="EMBL" id="AOSK01000028">
    <property type="protein sequence ID" value="EYD77518.1"/>
    <property type="molecule type" value="Genomic_DNA"/>
</dbReference>
<reference evidence="1 2" key="1">
    <citation type="submission" date="2013-02" db="EMBL/GenBank/DDBJ databases">
        <authorList>
            <person name="Fiebig A."/>
            <person name="Goeker M."/>
            <person name="Klenk H.-P.P."/>
        </authorList>
    </citation>
    <scope>NUCLEOTIDE SEQUENCE [LARGE SCALE GENOMIC DNA]</scope>
    <source>
        <strain evidence="1 2">DSM 19309</strain>
    </source>
</reference>
<evidence type="ECO:0000313" key="1">
    <source>
        <dbReference type="EMBL" id="EYD77518.1"/>
    </source>
</evidence>
<dbReference type="SUPFAM" id="SSF141318">
    <property type="entry name" value="TM0957-like"/>
    <property type="match status" value="1"/>
</dbReference>
<proteinExistence type="predicted"/>
<dbReference type="InterPro" id="IPR014582">
    <property type="entry name" value="UCP033535_lipo"/>
</dbReference>
<organism evidence="1 2">
    <name type="scientific">Rubellimicrobium mesophilum DSM 19309</name>
    <dbReference type="NCBI Taxonomy" id="442562"/>
    <lineage>
        <taxon>Bacteria</taxon>
        <taxon>Pseudomonadati</taxon>
        <taxon>Pseudomonadota</taxon>
        <taxon>Alphaproteobacteria</taxon>
        <taxon>Rhodobacterales</taxon>
        <taxon>Roseobacteraceae</taxon>
        <taxon>Rubellimicrobium</taxon>
    </lineage>
</organism>
<dbReference type="InterPro" id="IPR036215">
    <property type="entry name" value="TM0957-like_sf"/>
</dbReference>
<dbReference type="Proteomes" id="UP000019666">
    <property type="component" value="Unassembled WGS sequence"/>
</dbReference>
<dbReference type="OrthoDB" id="6631333at2"/>
<accession>A0A017HTQ2</accession>